<gene>
    <name evidence="2" type="ORF">DSM112329_02911</name>
</gene>
<sequence length="169" mass="17421">MLRRVDHGVRLAAAVGLAAAPWLEWFNDGNGGALVRSVVGEAADGVTPPDPSTSLWEHSALAGVMLVCAAALALTGVSVRTRLRRTAAACTSIVIAMAALLLGRHVATVDVVYVLRGYGASVYGGVDNRQLVALPTVVVGLALSALAVVTVMDAAAGRALKRRGVDRRD</sequence>
<keyword evidence="1" id="KW-1133">Transmembrane helix</keyword>
<feature type="transmembrane region" description="Helical" evidence="1">
    <location>
        <begin position="86"/>
        <end position="107"/>
    </location>
</feature>
<proteinExistence type="predicted"/>
<evidence type="ECO:0000256" key="1">
    <source>
        <dbReference type="SAM" id="Phobius"/>
    </source>
</evidence>
<name>A0AAU7AWH8_9ACTN</name>
<accession>A0AAU7AWH8</accession>
<feature type="transmembrane region" description="Helical" evidence="1">
    <location>
        <begin position="131"/>
        <end position="152"/>
    </location>
</feature>
<dbReference type="EMBL" id="CP114014">
    <property type="protein sequence ID" value="XAY06050.1"/>
    <property type="molecule type" value="Genomic_DNA"/>
</dbReference>
<organism evidence="2">
    <name type="scientific">Paraconexibacter sp. AEG42_29</name>
    <dbReference type="NCBI Taxonomy" id="2997339"/>
    <lineage>
        <taxon>Bacteria</taxon>
        <taxon>Bacillati</taxon>
        <taxon>Actinomycetota</taxon>
        <taxon>Thermoleophilia</taxon>
        <taxon>Solirubrobacterales</taxon>
        <taxon>Paraconexibacteraceae</taxon>
        <taxon>Paraconexibacter</taxon>
    </lineage>
</organism>
<dbReference type="RefSeq" id="WP_354697289.1">
    <property type="nucleotide sequence ID" value="NZ_CP114014.1"/>
</dbReference>
<reference evidence="2" key="1">
    <citation type="submission" date="2022-12" db="EMBL/GenBank/DDBJ databases">
        <title>Paraconexibacter alkalitolerans sp. nov. and Baekduia alba sp. nov., isolated from soil and emended description of the genera Paraconexibacter (Chun et al., 2020) and Baekduia (An et al., 2020).</title>
        <authorList>
            <person name="Vieira S."/>
            <person name="Huber K.J."/>
            <person name="Geppert A."/>
            <person name="Wolf J."/>
            <person name="Neumann-Schaal M."/>
            <person name="Muesken M."/>
            <person name="Overmann J."/>
        </authorList>
    </citation>
    <scope>NUCLEOTIDE SEQUENCE</scope>
    <source>
        <strain evidence="2">AEG42_29</strain>
    </source>
</reference>
<keyword evidence="1" id="KW-0812">Transmembrane</keyword>
<dbReference type="KEGG" id="parq:DSM112329_02911"/>
<dbReference type="AlphaFoldDB" id="A0AAU7AWH8"/>
<keyword evidence="1" id="KW-0472">Membrane</keyword>
<evidence type="ECO:0000313" key="2">
    <source>
        <dbReference type="EMBL" id="XAY06050.1"/>
    </source>
</evidence>
<feature type="transmembrane region" description="Helical" evidence="1">
    <location>
        <begin position="60"/>
        <end position="79"/>
    </location>
</feature>
<protein>
    <submittedName>
        <fullName evidence="2">Uncharacterized protein</fullName>
    </submittedName>
</protein>